<comment type="subcellular location">
    <subcellularLocation>
        <location evidence="1">Membrane</location>
        <topology evidence="1">Multi-pass membrane protein</topology>
    </subcellularLocation>
</comment>
<feature type="compositionally biased region" description="Polar residues" evidence="7">
    <location>
        <begin position="18"/>
        <end position="48"/>
    </location>
</feature>
<comment type="similarity">
    <text evidence="6">Belongs to the FNT transporter (TC 1.A.16) family.</text>
</comment>
<dbReference type="GO" id="GO:0015513">
    <property type="term" value="F:high-affinity secondary active nitrite transmembrane transporter activity"/>
    <property type="evidence" value="ECO:0007669"/>
    <property type="project" value="TreeGrafter"/>
</dbReference>
<gene>
    <name evidence="9" type="ORF">T440DRAFT_416685</name>
</gene>
<evidence type="ECO:0000256" key="8">
    <source>
        <dbReference type="SAM" id="Phobius"/>
    </source>
</evidence>
<accession>A0A6A7BF79</accession>
<dbReference type="GO" id="GO:0015707">
    <property type="term" value="P:nitrite transport"/>
    <property type="evidence" value="ECO:0007669"/>
    <property type="project" value="TreeGrafter"/>
</dbReference>
<evidence type="ECO:0000313" key="9">
    <source>
        <dbReference type="EMBL" id="KAF2854070.1"/>
    </source>
</evidence>
<feature type="transmembrane region" description="Helical" evidence="8">
    <location>
        <begin position="211"/>
        <end position="230"/>
    </location>
</feature>
<keyword evidence="2" id="KW-0813">Transport</keyword>
<dbReference type="FunFam" id="1.20.1080.10:FF:000011">
    <property type="entry name" value="Formate family transporter"/>
    <property type="match status" value="1"/>
</dbReference>
<name>A0A6A7BF79_9PLEO</name>
<keyword evidence="5 8" id="KW-0472">Membrane</keyword>
<dbReference type="Pfam" id="PF01226">
    <property type="entry name" value="Form_Nir_trans"/>
    <property type="match status" value="1"/>
</dbReference>
<evidence type="ECO:0000313" key="10">
    <source>
        <dbReference type="Proteomes" id="UP000799423"/>
    </source>
</evidence>
<feature type="transmembrane region" description="Helical" evidence="8">
    <location>
        <begin position="79"/>
        <end position="99"/>
    </location>
</feature>
<keyword evidence="4 8" id="KW-1133">Transmembrane helix</keyword>
<proteinExistence type="inferred from homology"/>
<dbReference type="InterPro" id="IPR023271">
    <property type="entry name" value="Aquaporin-like"/>
</dbReference>
<dbReference type="Proteomes" id="UP000799423">
    <property type="component" value="Unassembled WGS sequence"/>
</dbReference>
<dbReference type="PANTHER" id="PTHR30520:SF6">
    <property type="entry name" value="FORMATE_NITRATE FAMILY TRANSPORTER (EUROFUNG)"/>
    <property type="match status" value="1"/>
</dbReference>
<feature type="transmembrane region" description="Helical" evidence="8">
    <location>
        <begin position="242"/>
        <end position="264"/>
    </location>
</feature>
<evidence type="ECO:0000256" key="5">
    <source>
        <dbReference type="ARBA" id="ARBA00023136"/>
    </source>
</evidence>
<dbReference type="PANTHER" id="PTHR30520">
    <property type="entry name" value="FORMATE TRANSPORTER-RELATED"/>
    <property type="match status" value="1"/>
</dbReference>
<keyword evidence="3 8" id="KW-0812">Transmembrane</keyword>
<dbReference type="InterPro" id="IPR000292">
    <property type="entry name" value="For/NO2_transpt"/>
</dbReference>
<evidence type="ECO:0000256" key="6">
    <source>
        <dbReference type="ARBA" id="ARBA00049660"/>
    </source>
</evidence>
<feature type="transmembrane region" description="Helical" evidence="8">
    <location>
        <begin position="284"/>
        <end position="307"/>
    </location>
</feature>
<evidence type="ECO:0008006" key="11">
    <source>
        <dbReference type="Google" id="ProtNLM"/>
    </source>
</evidence>
<dbReference type="OrthoDB" id="4829at2759"/>
<dbReference type="AlphaFoldDB" id="A0A6A7BF79"/>
<keyword evidence="10" id="KW-1185">Reference proteome</keyword>
<evidence type="ECO:0000256" key="7">
    <source>
        <dbReference type="SAM" id="MobiDB-lite"/>
    </source>
</evidence>
<organism evidence="9 10">
    <name type="scientific">Plenodomus tracheiphilus IPT5</name>
    <dbReference type="NCBI Taxonomy" id="1408161"/>
    <lineage>
        <taxon>Eukaryota</taxon>
        <taxon>Fungi</taxon>
        <taxon>Dikarya</taxon>
        <taxon>Ascomycota</taxon>
        <taxon>Pezizomycotina</taxon>
        <taxon>Dothideomycetes</taxon>
        <taxon>Pleosporomycetidae</taxon>
        <taxon>Pleosporales</taxon>
        <taxon>Pleosporineae</taxon>
        <taxon>Leptosphaeriaceae</taxon>
        <taxon>Plenodomus</taxon>
    </lineage>
</organism>
<evidence type="ECO:0000256" key="2">
    <source>
        <dbReference type="ARBA" id="ARBA00022448"/>
    </source>
</evidence>
<feature type="transmembrane region" description="Helical" evidence="8">
    <location>
        <begin position="119"/>
        <end position="142"/>
    </location>
</feature>
<protein>
    <recommendedName>
        <fullName evidence="11">Formate/nitrite transporter</fullName>
    </recommendedName>
</protein>
<feature type="region of interest" description="Disordered" evidence="7">
    <location>
        <begin position="1"/>
        <end position="48"/>
    </location>
</feature>
<dbReference type="Gene3D" id="1.20.1080.10">
    <property type="entry name" value="Glycerol uptake facilitator protein"/>
    <property type="match status" value="1"/>
</dbReference>
<feature type="transmembrane region" description="Helical" evidence="8">
    <location>
        <begin position="163"/>
        <end position="185"/>
    </location>
</feature>
<evidence type="ECO:0000256" key="1">
    <source>
        <dbReference type="ARBA" id="ARBA00004141"/>
    </source>
</evidence>
<dbReference type="GO" id="GO:0005886">
    <property type="term" value="C:plasma membrane"/>
    <property type="evidence" value="ECO:0007669"/>
    <property type="project" value="TreeGrafter"/>
</dbReference>
<sequence>MSRTISSHDIKMHFPPHFTTSTPSGTATPVNSSTHPNPASTSMKYMPPANTNAYTPTESLEIVSRMGVKKATMRLDKTFLSAVSAGMILSFACATLISTNTAPWYQENAPGLIRTLAALVFPYGLVLVQLTGSDLCTGSFLYTTVAALHGRISVGKMLRHWCVTFWGNLGGSLFVCCVIVGYGGLFDSDLYREESLLFAYKKQVAPEWHQVFLKGIGANWLVCMACYLGCSGRDVVSKVVGIWWPTFAFVSLSFDHVVANMFLIPNAIFHGSPDITVGLYIWKGILPALLGNIIGGGFFVGCLYYYLHLQGHEDVAIDGCYYEQASPDRSDTGLRFWSR</sequence>
<dbReference type="EMBL" id="MU006293">
    <property type="protein sequence ID" value="KAF2854070.1"/>
    <property type="molecule type" value="Genomic_DNA"/>
</dbReference>
<feature type="compositionally biased region" description="Basic and acidic residues" evidence="7">
    <location>
        <begin position="1"/>
        <end position="12"/>
    </location>
</feature>
<evidence type="ECO:0000256" key="3">
    <source>
        <dbReference type="ARBA" id="ARBA00022692"/>
    </source>
</evidence>
<evidence type="ECO:0000256" key="4">
    <source>
        <dbReference type="ARBA" id="ARBA00022989"/>
    </source>
</evidence>
<reference evidence="9" key="1">
    <citation type="submission" date="2020-01" db="EMBL/GenBank/DDBJ databases">
        <authorList>
            <consortium name="DOE Joint Genome Institute"/>
            <person name="Haridas S."/>
            <person name="Albert R."/>
            <person name="Binder M."/>
            <person name="Bloem J."/>
            <person name="Labutti K."/>
            <person name="Salamov A."/>
            <person name="Andreopoulos B."/>
            <person name="Baker S.E."/>
            <person name="Barry K."/>
            <person name="Bills G."/>
            <person name="Bluhm B.H."/>
            <person name="Cannon C."/>
            <person name="Castanera R."/>
            <person name="Culley D.E."/>
            <person name="Daum C."/>
            <person name="Ezra D."/>
            <person name="Gonzalez J.B."/>
            <person name="Henrissat B."/>
            <person name="Kuo A."/>
            <person name="Liang C."/>
            <person name="Lipzen A."/>
            <person name="Lutzoni F."/>
            <person name="Magnuson J."/>
            <person name="Mondo S."/>
            <person name="Nolan M."/>
            <person name="Ohm R."/>
            <person name="Pangilinan J."/>
            <person name="Park H.-J."/>
            <person name="Ramirez L."/>
            <person name="Alfaro M."/>
            <person name="Sun H."/>
            <person name="Tritt A."/>
            <person name="Yoshinaga Y."/>
            <person name="Zwiers L.-H."/>
            <person name="Turgeon B.G."/>
            <person name="Goodwin S.B."/>
            <person name="Spatafora J.W."/>
            <person name="Crous P.W."/>
            <person name="Grigoriev I.V."/>
        </authorList>
    </citation>
    <scope>NUCLEOTIDE SEQUENCE</scope>
    <source>
        <strain evidence="9">IPT5</strain>
    </source>
</reference>